<dbReference type="PANTHER" id="PTHR33449:SF1">
    <property type="entry name" value="NUCLEOID-ASSOCIATED PROTEIN YBAB"/>
    <property type="match status" value="1"/>
</dbReference>
<proteinExistence type="inferred from homology"/>
<dbReference type="RefSeq" id="WP_078711828.1">
    <property type="nucleotide sequence ID" value="NZ_FUWY01000003.1"/>
</dbReference>
<evidence type="ECO:0000256" key="1">
    <source>
        <dbReference type="ARBA" id="ARBA00023125"/>
    </source>
</evidence>
<dbReference type="STRING" id="118967.SAMN02745191_1427"/>
<dbReference type="InterPro" id="IPR036894">
    <property type="entry name" value="YbaB-like_sf"/>
</dbReference>
<evidence type="ECO:0000256" key="2">
    <source>
        <dbReference type="HAMAP-Rule" id="MF_00274"/>
    </source>
</evidence>
<keyword evidence="2" id="KW-0963">Cytoplasm</keyword>
<dbReference type="OrthoDB" id="399030at2"/>
<organism evidence="3 4">
    <name type="scientific">Anaerorhabdus furcosa</name>
    <dbReference type="NCBI Taxonomy" id="118967"/>
    <lineage>
        <taxon>Bacteria</taxon>
        <taxon>Bacillati</taxon>
        <taxon>Bacillota</taxon>
        <taxon>Erysipelotrichia</taxon>
        <taxon>Erysipelotrichales</taxon>
        <taxon>Erysipelotrichaceae</taxon>
        <taxon>Anaerorhabdus</taxon>
    </lineage>
</organism>
<comment type="function">
    <text evidence="2">Binds to DNA and alters its conformation. May be involved in regulation of gene expression, nucleoid organization and DNA protection.</text>
</comment>
<reference evidence="4" key="1">
    <citation type="submission" date="2017-02" db="EMBL/GenBank/DDBJ databases">
        <authorList>
            <person name="Varghese N."/>
            <person name="Submissions S."/>
        </authorList>
    </citation>
    <scope>NUCLEOTIDE SEQUENCE [LARGE SCALE GENOMIC DNA]</scope>
    <source>
        <strain evidence="4">ATCC 25662</strain>
    </source>
</reference>
<dbReference type="SUPFAM" id="SSF82607">
    <property type="entry name" value="YbaB-like"/>
    <property type="match status" value="1"/>
</dbReference>
<comment type="similarity">
    <text evidence="2">Belongs to the YbaB/EbfC family.</text>
</comment>
<keyword evidence="1 2" id="KW-0238">DNA-binding</keyword>
<dbReference type="NCBIfam" id="TIGR00103">
    <property type="entry name" value="DNA_YbaB_EbfC"/>
    <property type="match status" value="1"/>
</dbReference>
<gene>
    <name evidence="3" type="ORF">SAMN02745191_1427</name>
</gene>
<name>A0A1T4MUY6_9FIRM</name>
<dbReference type="Pfam" id="PF02575">
    <property type="entry name" value="YbaB_DNA_bd"/>
    <property type="match status" value="1"/>
</dbReference>
<dbReference type="HAMAP" id="MF_00274">
    <property type="entry name" value="DNA_YbaB_EbfC"/>
    <property type="match status" value="1"/>
</dbReference>
<dbReference type="GO" id="GO:0005829">
    <property type="term" value="C:cytosol"/>
    <property type="evidence" value="ECO:0007669"/>
    <property type="project" value="TreeGrafter"/>
</dbReference>
<dbReference type="AlphaFoldDB" id="A0A1T4MUY6"/>
<sequence length="102" mass="11168">MDLQNLLKQAQKMQGSIQKIESELNESEYTGSAGGNGVNVTIKGNYEVTNITIDEDLLEKDNKDMLQDLIMVAINQAVETASKDREEKMGAVTAGVKMPGMF</sequence>
<dbReference type="InterPro" id="IPR004401">
    <property type="entry name" value="YbaB/EbfC"/>
</dbReference>
<dbReference type="PIRSF" id="PIRSF004555">
    <property type="entry name" value="UCP004555"/>
    <property type="match status" value="1"/>
</dbReference>
<comment type="subcellular location">
    <subcellularLocation>
        <location evidence="2">Cytoplasm</location>
        <location evidence="2">Nucleoid</location>
    </subcellularLocation>
</comment>
<dbReference type="PANTHER" id="PTHR33449">
    <property type="entry name" value="NUCLEOID-ASSOCIATED PROTEIN YBAB"/>
    <property type="match status" value="1"/>
</dbReference>
<accession>A0A1T4MUY6</accession>
<keyword evidence="4" id="KW-1185">Reference proteome</keyword>
<comment type="subunit">
    <text evidence="2">Homodimer.</text>
</comment>
<dbReference type="GO" id="GO:0043590">
    <property type="term" value="C:bacterial nucleoid"/>
    <property type="evidence" value="ECO:0007669"/>
    <property type="project" value="UniProtKB-UniRule"/>
</dbReference>
<dbReference type="Proteomes" id="UP000243297">
    <property type="component" value="Unassembled WGS sequence"/>
</dbReference>
<dbReference type="GO" id="GO:0003677">
    <property type="term" value="F:DNA binding"/>
    <property type="evidence" value="ECO:0007669"/>
    <property type="project" value="UniProtKB-UniRule"/>
</dbReference>
<protein>
    <recommendedName>
        <fullName evidence="2">Nucleoid-associated protein SAMN02745191_1427</fullName>
    </recommendedName>
</protein>
<dbReference type="EMBL" id="FUWY01000003">
    <property type="protein sequence ID" value="SJZ70859.1"/>
    <property type="molecule type" value="Genomic_DNA"/>
</dbReference>
<evidence type="ECO:0000313" key="3">
    <source>
        <dbReference type="EMBL" id="SJZ70859.1"/>
    </source>
</evidence>
<dbReference type="Gene3D" id="3.30.1310.10">
    <property type="entry name" value="Nucleoid-associated protein YbaB-like domain"/>
    <property type="match status" value="1"/>
</dbReference>
<evidence type="ECO:0000313" key="4">
    <source>
        <dbReference type="Proteomes" id="UP000243297"/>
    </source>
</evidence>